<evidence type="ECO:0000313" key="3">
    <source>
        <dbReference type="EMBL" id="MFD3263781.1"/>
    </source>
</evidence>
<name>A0ABW6CPT7_9CAUL</name>
<evidence type="ECO:0000313" key="4">
    <source>
        <dbReference type="Proteomes" id="UP001598130"/>
    </source>
</evidence>
<keyword evidence="4" id="KW-1185">Reference proteome</keyword>
<dbReference type="InterPro" id="IPR012347">
    <property type="entry name" value="Ferritin-like"/>
</dbReference>
<feature type="chain" id="PRO_5047463400" evidence="1">
    <location>
        <begin position="23"/>
        <end position="177"/>
    </location>
</feature>
<feature type="signal peptide" evidence="1">
    <location>
        <begin position="1"/>
        <end position="22"/>
    </location>
</feature>
<dbReference type="Proteomes" id="UP001598130">
    <property type="component" value="Unassembled WGS sequence"/>
</dbReference>
<dbReference type="Gene3D" id="1.20.1260.10">
    <property type="match status" value="1"/>
</dbReference>
<keyword evidence="1" id="KW-0732">Signal</keyword>
<comment type="caution">
    <text evidence="3">The sequence shown here is derived from an EMBL/GenBank/DDBJ whole genome shotgun (WGS) entry which is preliminary data.</text>
</comment>
<evidence type="ECO:0000256" key="1">
    <source>
        <dbReference type="SAM" id="SignalP"/>
    </source>
</evidence>
<gene>
    <name evidence="3" type="ORF">OCL97_07375</name>
</gene>
<dbReference type="RefSeq" id="WP_377368949.1">
    <property type="nucleotide sequence ID" value="NZ_JAOTJD010000010.1"/>
</dbReference>
<evidence type="ECO:0000259" key="2">
    <source>
        <dbReference type="Pfam" id="PF13628"/>
    </source>
</evidence>
<dbReference type="InterPro" id="IPR025419">
    <property type="entry name" value="DUF4142"/>
</dbReference>
<proteinExistence type="predicted"/>
<feature type="domain" description="DUF4142" evidence="2">
    <location>
        <begin position="40"/>
        <end position="175"/>
    </location>
</feature>
<organism evidence="3 4">
    <name type="scientific">Phenylobacterium ferrooxidans</name>
    <dbReference type="NCBI Taxonomy" id="2982689"/>
    <lineage>
        <taxon>Bacteria</taxon>
        <taxon>Pseudomonadati</taxon>
        <taxon>Pseudomonadota</taxon>
        <taxon>Alphaproteobacteria</taxon>
        <taxon>Caulobacterales</taxon>
        <taxon>Caulobacteraceae</taxon>
        <taxon>Phenylobacterium</taxon>
    </lineage>
</organism>
<dbReference type="PANTHER" id="PTHR38593:SF1">
    <property type="entry name" value="BLR2558 PROTEIN"/>
    <property type="match status" value="1"/>
</dbReference>
<accession>A0ABW6CPT7</accession>
<dbReference type="PANTHER" id="PTHR38593">
    <property type="entry name" value="BLR2558 PROTEIN"/>
    <property type="match status" value="1"/>
</dbReference>
<sequence>MRGWFVAAASVATLISAAPALAQSRIGVADRPAPTPTDAPSYVDEAFAADAFEVASSRLALSRSRSPAVRALAQHVIDDAAMTTNALLAAAEEANVPPPASASGDNVKGAMLDALTQTSGRDFDDTYIAQQRRIHQEQLALHQRFAADGDSDILRDYAVDTAARAADQLDAVNDLRR</sequence>
<reference evidence="3 4" key="1">
    <citation type="submission" date="2022-09" db="EMBL/GenBank/DDBJ databases">
        <title>New species of Phenylobacterium.</title>
        <authorList>
            <person name="Mieszkin S."/>
        </authorList>
    </citation>
    <scope>NUCLEOTIDE SEQUENCE [LARGE SCALE GENOMIC DNA]</scope>
    <source>
        <strain evidence="3 4">HK31-G</strain>
    </source>
</reference>
<protein>
    <submittedName>
        <fullName evidence="3">DUF4142 domain-containing protein</fullName>
    </submittedName>
</protein>
<dbReference type="Pfam" id="PF13628">
    <property type="entry name" value="DUF4142"/>
    <property type="match status" value="1"/>
</dbReference>
<dbReference type="EMBL" id="JAOTJD010000010">
    <property type="protein sequence ID" value="MFD3263781.1"/>
    <property type="molecule type" value="Genomic_DNA"/>
</dbReference>